<keyword evidence="4" id="KW-1185">Reference proteome</keyword>
<evidence type="ECO:0000256" key="1">
    <source>
        <dbReference type="PROSITE-ProRule" id="PRU00703"/>
    </source>
</evidence>
<feature type="domain" description="CBS" evidence="2">
    <location>
        <begin position="1"/>
        <end position="58"/>
    </location>
</feature>
<dbReference type="EC" id="2.7.7.71" evidence="3"/>
<reference evidence="3 4" key="1">
    <citation type="journal article" date="2018" name="Int. J. Syst. Evol. Microbiol.">
        <title>Methylomusa anaerophila gen. nov., sp. nov., an anaerobic methanol-utilizing bacterium isolated from a microbial fuel cell.</title>
        <authorList>
            <person name="Amano N."/>
            <person name="Yamamuro A."/>
            <person name="Miyahara M."/>
            <person name="Kouzuma A."/>
            <person name="Abe T."/>
            <person name="Watanabe K."/>
        </authorList>
    </citation>
    <scope>NUCLEOTIDE SEQUENCE [LARGE SCALE GENOMIC DNA]</scope>
    <source>
        <strain evidence="3 4">MMFC1</strain>
    </source>
</reference>
<proteinExistence type="predicted"/>
<keyword evidence="3" id="KW-0548">Nucleotidyltransferase</keyword>
<dbReference type="InterPro" id="IPR050486">
    <property type="entry name" value="Mannose-1P_guanyltransferase"/>
</dbReference>
<keyword evidence="1" id="KW-0129">CBS domain</keyword>
<organism evidence="3 4">
    <name type="scientific">Methylomusa anaerophila</name>
    <dbReference type="NCBI Taxonomy" id="1930071"/>
    <lineage>
        <taxon>Bacteria</taxon>
        <taxon>Bacillati</taxon>
        <taxon>Bacillota</taxon>
        <taxon>Negativicutes</taxon>
        <taxon>Selenomonadales</taxon>
        <taxon>Sporomusaceae</taxon>
        <taxon>Methylomusa</taxon>
    </lineage>
</organism>
<dbReference type="EMBL" id="AP018449">
    <property type="protein sequence ID" value="BBB91705.1"/>
    <property type="molecule type" value="Genomic_DNA"/>
</dbReference>
<dbReference type="SUPFAM" id="SSF53448">
    <property type="entry name" value="Nucleotide-diphospho-sugar transferases"/>
    <property type="match status" value="1"/>
</dbReference>
<dbReference type="Pfam" id="PF00571">
    <property type="entry name" value="CBS"/>
    <property type="match status" value="2"/>
</dbReference>
<dbReference type="PANTHER" id="PTHR22572">
    <property type="entry name" value="SUGAR-1-PHOSPHATE GUANYL TRANSFERASE"/>
    <property type="match status" value="1"/>
</dbReference>
<gene>
    <name evidence="3" type="primary">hddC</name>
    <name evidence="3" type="ORF">MAMMFC1_02389</name>
</gene>
<protein>
    <submittedName>
        <fullName evidence="3">D-glycero-alpha-D-manno-heptose 1-phosphate guanylyltransferase</fullName>
        <ecNumber evidence="3">2.7.7.71</ecNumber>
    </submittedName>
</protein>
<dbReference type="Gene3D" id="3.90.550.10">
    <property type="entry name" value="Spore Coat Polysaccharide Biosynthesis Protein SpsA, Chain A"/>
    <property type="match status" value="1"/>
</dbReference>
<dbReference type="Gene3D" id="3.10.580.10">
    <property type="entry name" value="CBS-domain"/>
    <property type="match status" value="1"/>
</dbReference>
<dbReference type="AlphaFoldDB" id="A0A348AKV7"/>
<dbReference type="InterPro" id="IPR005835">
    <property type="entry name" value="NTP_transferase_dom"/>
</dbReference>
<evidence type="ECO:0000313" key="3">
    <source>
        <dbReference type="EMBL" id="BBB91705.1"/>
    </source>
</evidence>
<dbReference type="Proteomes" id="UP000276437">
    <property type="component" value="Chromosome"/>
</dbReference>
<dbReference type="InterPro" id="IPR029044">
    <property type="entry name" value="Nucleotide-diphossugar_trans"/>
</dbReference>
<dbReference type="InterPro" id="IPR000644">
    <property type="entry name" value="CBS_dom"/>
</dbReference>
<accession>A0A348AKV7</accession>
<sequence>MKKWQNVLIGPEATIRQAIEVIDKAALQIALVVDTENHLLGTVTDGDIRRGIIRGMDLGERVELLMNRQPRSINRTYNREMLIQLMHLTGLRQIPVLDDKGRVIGLERLDELLQTSYYDNFVILMAGGLGTRLRPLTEDCPKPLLKVGNKPILETILGNFIEYGFRRFFISVNYKGDMIESYFGDGRKWNVDIRYLKENERLGPAGPLALLPEKPAHPVIVMNGDLLTKVNFRQLLDFHGQNNAAATMCVREYDFQVPFGVVKTESHWLLDIDEKPIHKFFVNAGIYVLQPEVLRFISDGGYCDMPELFNKIISNRLPTAVFPIREYWMDIGRMSDYEQVNVEYIEVFG</sequence>
<dbReference type="CDD" id="cd04607">
    <property type="entry name" value="CBS_pair_NTP_transferase_assoc"/>
    <property type="match status" value="1"/>
</dbReference>
<feature type="domain" description="CBS" evidence="2">
    <location>
        <begin position="66"/>
        <end position="122"/>
    </location>
</feature>
<name>A0A348AKV7_9FIRM</name>
<dbReference type="RefSeq" id="WP_126308693.1">
    <property type="nucleotide sequence ID" value="NZ_AP018449.1"/>
</dbReference>
<evidence type="ECO:0000259" key="2">
    <source>
        <dbReference type="PROSITE" id="PS51371"/>
    </source>
</evidence>
<dbReference type="SUPFAM" id="SSF54631">
    <property type="entry name" value="CBS-domain pair"/>
    <property type="match status" value="1"/>
</dbReference>
<dbReference type="OrthoDB" id="9801899at2"/>
<dbReference type="Pfam" id="PF00483">
    <property type="entry name" value="NTP_transferase"/>
    <property type="match status" value="1"/>
</dbReference>
<evidence type="ECO:0000313" key="4">
    <source>
        <dbReference type="Proteomes" id="UP000276437"/>
    </source>
</evidence>
<dbReference type="InterPro" id="IPR046342">
    <property type="entry name" value="CBS_dom_sf"/>
</dbReference>
<dbReference type="GO" id="GO:0016779">
    <property type="term" value="F:nucleotidyltransferase activity"/>
    <property type="evidence" value="ECO:0007669"/>
    <property type="project" value="UniProtKB-KW"/>
</dbReference>
<keyword evidence="3" id="KW-0808">Transferase</keyword>
<dbReference type="KEGG" id="mana:MAMMFC1_02389"/>
<dbReference type="PROSITE" id="PS51371">
    <property type="entry name" value="CBS"/>
    <property type="match status" value="2"/>
</dbReference>
<dbReference type="CDD" id="cd06426">
    <property type="entry name" value="NTP_transferase_like_2"/>
    <property type="match status" value="1"/>
</dbReference>